<reference evidence="2" key="1">
    <citation type="submission" date="2021-01" db="EMBL/GenBank/DDBJ databases">
        <authorList>
            <person name="Bezrukov I."/>
        </authorList>
    </citation>
    <scope>NUCLEOTIDE SEQUENCE</scope>
</reference>
<dbReference type="PANTHER" id="PTHR47074">
    <property type="entry name" value="BNAC02G40300D PROTEIN"/>
    <property type="match status" value="1"/>
</dbReference>
<dbReference type="Gene3D" id="3.30.420.10">
    <property type="entry name" value="Ribonuclease H-like superfamily/Ribonuclease H"/>
    <property type="match status" value="1"/>
</dbReference>
<dbReference type="InterPro" id="IPR044730">
    <property type="entry name" value="RNase_H-like_dom_plant"/>
</dbReference>
<evidence type="ECO:0000259" key="1">
    <source>
        <dbReference type="Pfam" id="PF13456"/>
    </source>
</evidence>
<sequence length="206" mass="21926">MCWVAWDKLTKSKHDGGLGLRDLRNFNAALLESLSKAITDAKDWLSAQSKKLPPVSSSATAHSRMNGSTLSISGMSCRSDGAWRKDLQAAGLGWTSSVPPGITSHHSALCENVSSPLMAESLACRAAIMDAIDSGATHLLLESDCLQLVGAINAQSIILEIHGIISDIFLCVNSLSSFTCRFIPRSANVVADTLAKHCLSLYGQNI</sequence>
<dbReference type="PANTHER" id="PTHR47074:SF11">
    <property type="entry name" value="REVERSE TRANSCRIPTASE-LIKE PROTEIN"/>
    <property type="match status" value="1"/>
</dbReference>
<keyword evidence="3" id="KW-1185">Reference proteome</keyword>
<dbReference type="Pfam" id="PF13456">
    <property type="entry name" value="RVT_3"/>
    <property type="match status" value="1"/>
</dbReference>
<proteinExistence type="predicted"/>
<evidence type="ECO:0000313" key="2">
    <source>
        <dbReference type="EMBL" id="CAE6073291.1"/>
    </source>
</evidence>
<dbReference type="AlphaFoldDB" id="A0A8S2ADZ7"/>
<accession>A0A8S2ADZ7</accession>
<name>A0A8S2ADZ7_ARAAE</name>
<feature type="domain" description="RNase H type-1" evidence="1">
    <location>
        <begin position="79"/>
        <end position="198"/>
    </location>
</feature>
<dbReference type="SUPFAM" id="SSF53098">
    <property type="entry name" value="Ribonuclease H-like"/>
    <property type="match status" value="1"/>
</dbReference>
<organism evidence="2 3">
    <name type="scientific">Arabidopsis arenosa</name>
    <name type="common">Sand rock-cress</name>
    <name type="synonym">Cardaminopsis arenosa</name>
    <dbReference type="NCBI Taxonomy" id="38785"/>
    <lineage>
        <taxon>Eukaryota</taxon>
        <taxon>Viridiplantae</taxon>
        <taxon>Streptophyta</taxon>
        <taxon>Embryophyta</taxon>
        <taxon>Tracheophyta</taxon>
        <taxon>Spermatophyta</taxon>
        <taxon>Magnoliopsida</taxon>
        <taxon>eudicotyledons</taxon>
        <taxon>Gunneridae</taxon>
        <taxon>Pentapetalae</taxon>
        <taxon>rosids</taxon>
        <taxon>malvids</taxon>
        <taxon>Brassicales</taxon>
        <taxon>Brassicaceae</taxon>
        <taxon>Camelineae</taxon>
        <taxon>Arabidopsis</taxon>
    </lineage>
</organism>
<dbReference type="InterPro" id="IPR036397">
    <property type="entry name" value="RNaseH_sf"/>
</dbReference>
<dbReference type="CDD" id="cd06222">
    <property type="entry name" value="RNase_H_like"/>
    <property type="match status" value="1"/>
</dbReference>
<gene>
    <name evidence="2" type="ORF">AARE701A_LOCUS12322</name>
</gene>
<dbReference type="InterPro" id="IPR012337">
    <property type="entry name" value="RNaseH-like_sf"/>
</dbReference>
<dbReference type="GO" id="GO:0003676">
    <property type="term" value="F:nucleic acid binding"/>
    <property type="evidence" value="ECO:0007669"/>
    <property type="project" value="InterPro"/>
</dbReference>
<dbReference type="Proteomes" id="UP000682877">
    <property type="component" value="Chromosome 5"/>
</dbReference>
<evidence type="ECO:0000313" key="3">
    <source>
        <dbReference type="Proteomes" id="UP000682877"/>
    </source>
</evidence>
<dbReference type="InterPro" id="IPR002156">
    <property type="entry name" value="RNaseH_domain"/>
</dbReference>
<protein>
    <recommendedName>
        <fullName evidence="1">RNase H type-1 domain-containing protein</fullName>
    </recommendedName>
</protein>
<dbReference type="InterPro" id="IPR052929">
    <property type="entry name" value="RNase_H-like_EbsB-rel"/>
</dbReference>
<dbReference type="GO" id="GO:0004523">
    <property type="term" value="F:RNA-DNA hybrid ribonuclease activity"/>
    <property type="evidence" value="ECO:0007669"/>
    <property type="project" value="InterPro"/>
</dbReference>
<dbReference type="EMBL" id="LR999455">
    <property type="protein sequence ID" value="CAE6073291.1"/>
    <property type="molecule type" value="Genomic_DNA"/>
</dbReference>